<name>A0A8H3U907_VENIN</name>
<accession>A0A8H3U907</accession>
<dbReference type="Proteomes" id="UP000433883">
    <property type="component" value="Unassembled WGS sequence"/>
</dbReference>
<comment type="subcellular location">
    <subcellularLocation>
        <location evidence="1">Membrane</location>
        <topology evidence="1">Multi-pass membrane protein</topology>
    </subcellularLocation>
</comment>
<evidence type="ECO:0000256" key="4">
    <source>
        <dbReference type="ARBA" id="ARBA00023136"/>
    </source>
</evidence>
<dbReference type="PANTHER" id="PTHR33048:SF124">
    <property type="entry name" value="INTEGRAL MEMBRANE PROTEIN"/>
    <property type="match status" value="1"/>
</dbReference>
<feature type="transmembrane region" description="Helical" evidence="7">
    <location>
        <begin position="86"/>
        <end position="108"/>
    </location>
</feature>
<dbReference type="Pfam" id="PF20684">
    <property type="entry name" value="Fung_rhodopsin"/>
    <property type="match status" value="1"/>
</dbReference>
<reference evidence="9 11" key="1">
    <citation type="submission" date="2019-11" db="EMBL/GenBank/DDBJ databases">
        <title>Venturia inaequalis Genome Resource.</title>
        <authorList>
            <person name="Lichtner F.J."/>
        </authorList>
    </citation>
    <scope>NUCLEOTIDE SEQUENCE [LARGE SCALE GENOMIC DNA]</scope>
    <source>
        <strain evidence="10 12">120213</strain>
        <strain evidence="9">Bline_iso_100314</strain>
    </source>
</reference>
<evidence type="ECO:0000313" key="10">
    <source>
        <dbReference type="EMBL" id="KAE9970145.1"/>
    </source>
</evidence>
<organism evidence="9 11">
    <name type="scientific">Venturia inaequalis</name>
    <name type="common">Apple scab fungus</name>
    <dbReference type="NCBI Taxonomy" id="5025"/>
    <lineage>
        <taxon>Eukaryota</taxon>
        <taxon>Fungi</taxon>
        <taxon>Dikarya</taxon>
        <taxon>Ascomycota</taxon>
        <taxon>Pezizomycotina</taxon>
        <taxon>Dothideomycetes</taxon>
        <taxon>Pleosporomycetidae</taxon>
        <taxon>Venturiales</taxon>
        <taxon>Venturiaceae</taxon>
        <taxon>Venturia</taxon>
    </lineage>
</organism>
<keyword evidence="3 7" id="KW-1133">Transmembrane helix</keyword>
<dbReference type="InterPro" id="IPR052337">
    <property type="entry name" value="SAT4-like"/>
</dbReference>
<evidence type="ECO:0000256" key="5">
    <source>
        <dbReference type="ARBA" id="ARBA00038359"/>
    </source>
</evidence>
<protein>
    <recommendedName>
        <fullName evidence="8">Rhodopsin domain-containing protein</fullName>
    </recommendedName>
</protein>
<comment type="caution">
    <text evidence="9">The sequence shown here is derived from an EMBL/GenBank/DDBJ whole genome shotgun (WGS) entry which is preliminary data.</text>
</comment>
<evidence type="ECO:0000256" key="2">
    <source>
        <dbReference type="ARBA" id="ARBA00022692"/>
    </source>
</evidence>
<gene>
    <name evidence="9" type="ORF">BLS_007753</name>
    <name evidence="10" type="ORF">EG328_006470</name>
</gene>
<evidence type="ECO:0000256" key="6">
    <source>
        <dbReference type="SAM" id="MobiDB-lite"/>
    </source>
</evidence>
<feature type="domain" description="Rhodopsin" evidence="8">
    <location>
        <begin position="2"/>
        <end position="109"/>
    </location>
</feature>
<keyword evidence="2 7" id="KW-0812">Transmembrane</keyword>
<feature type="region of interest" description="Disordered" evidence="6">
    <location>
        <begin position="197"/>
        <end position="228"/>
    </location>
</feature>
<evidence type="ECO:0000259" key="8">
    <source>
        <dbReference type="Pfam" id="PF20684"/>
    </source>
</evidence>
<feature type="transmembrane region" description="Helical" evidence="7">
    <location>
        <begin position="12"/>
        <end position="35"/>
    </location>
</feature>
<dbReference type="EMBL" id="WNWS01000342">
    <property type="protein sequence ID" value="KAE9970145.1"/>
    <property type="molecule type" value="Genomic_DNA"/>
</dbReference>
<evidence type="ECO:0000313" key="9">
    <source>
        <dbReference type="EMBL" id="KAE9965241.1"/>
    </source>
</evidence>
<comment type="similarity">
    <text evidence="5">Belongs to the SAT4 family.</text>
</comment>
<evidence type="ECO:0000256" key="7">
    <source>
        <dbReference type="SAM" id="Phobius"/>
    </source>
</evidence>
<feature type="transmembrane region" description="Helical" evidence="7">
    <location>
        <begin position="47"/>
        <end position="66"/>
    </location>
</feature>
<keyword evidence="4 7" id="KW-0472">Membrane</keyword>
<dbReference type="GO" id="GO:0016020">
    <property type="term" value="C:membrane"/>
    <property type="evidence" value="ECO:0007669"/>
    <property type="project" value="UniProtKB-SubCell"/>
</dbReference>
<dbReference type="PANTHER" id="PTHR33048">
    <property type="entry name" value="PTH11-LIKE INTEGRAL MEMBRANE PROTEIN (AFU_ORTHOLOGUE AFUA_5G11245)"/>
    <property type="match status" value="1"/>
</dbReference>
<sequence length="228" mass="24641">MDGHCIARPPFYLLQAIAGGVTDLLLMITPIPTILGLQMSRKAKAGVIAWFGVGLITLAMSVMRLVSLLGQLHSSDIPWLMPEAMLWVAVESNLIIICGCLPTFRIFLRIGAQRKAKSSAASSGAGKNFGLQTFSQRDRRSRRRFDTIAEIDAIDDMDLKDNAKDYRATVSAYTAEGSDYNGSDGEIVRTFSVSAKTAGSSWNGSQEGIDRTTNFDTPTSGPLSSTRG</sequence>
<evidence type="ECO:0000256" key="3">
    <source>
        <dbReference type="ARBA" id="ARBA00022989"/>
    </source>
</evidence>
<evidence type="ECO:0000313" key="11">
    <source>
        <dbReference type="Proteomes" id="UP000433883"/>
    </source>
</evidence>
<dbReference type="InterPro" id="IPR049326">
    <property type="entry name" value="Rhodopsin_dom_fungi"/>
</dbReference>
<dbReference type="EMBL" id="WNWQ01000625">
    <property type="protein sequence ID" value="KAE9965241.1"/>
    <property type="molecule type" value="Genomic_DNA"/>
</dbReference>
<evidence type="ECO:0000313" key="12">
    <source>
        <dbReference type="Proteomes" id="UP000447873"/>
    </source>
</evidence>
<proteinExistence type="inferred from homology"/>
<dbReference type="AlphaFoldDB" id="A0A8H3U907"/>
<dbReference type="Proteomes" id="UP000447873">
    <property type="component" value="Unassembled WGS sequence"/>
</dbReference>
<evidence type="ECO:0000256" key="1">
    <source>
        <dbReference type="ARBA" id="ARBA00004141"/>
    </source>
</evidence>